<feature type="transmembrane region" description="Helical" evidence="1">
    <location>
        <begin position="276"/>
        <end position="296"/>
    </location>
</feature>
<feature type="transmembrane region" description="Helical" evidence="1">
    <location>
        <begin position="69"/>
        <end position="91"/>
    </location>
</feature>
<dbReference type="RefSeq" id="WP_285392049.1">
    <property type="nucleotide sequence ID" value="NZ_JASSVS010000009.1"/>
</dbReference>
<evidence type="ECO:0000256" key="1">
    <source>
        <dbReference type="SAM" id="Phobius"/>
    </source>
</evidence>
<feature type="transmembrane region" description="Helical" evidence="1">
    <location>
        <begin position="208"/>
        <end position="228"/>
    </location>
</feature>
<feature type="transmembrane region" description="Helical" evidence="1">
    <location>
        <begin position="249"/>
        <end position="270"/>
    </location>
</feature>
<evidence type="ECO:0000313" key="3">
    <source>
        <dbReference type="Proteomes" id="UP001227964"/>
    </source>
</evidence>
<feature type="transmembrane region" description="Helical" evidence="1">
    <location>
        <begin position="134"/>
        <end position="155"/>
    </location>
</feature>
<keyword evidence="1" id="KW-0472">Membrane</keyword>
<keyword evidence="3" id="KW-1185">Reference proteome</keyword>
<keyword evidence="1" id="KW-1133">Transmembrane helix</keyword>
<evidence type="ECO:0000313" key="2">
    <source>
        <dbReference type="EMBL" id="MDL0432772.1"/>
    </source>
</evidence>
<organism evidence="2 3">
    <name type="scientific">Marinobacter azerbaijanicus</name>
    <dbReference type="NCBI Taxonomy" id="3050455"/>
    <lineage>
        <taxon>Bacteria</taxon>
        <taxon>Pseudomonadati</taxon>
        <taxon>Pseudomonadota</taxon>
        <taxon>Gammaproteobacteria</taxon>
        <taxon>Pseudomonadales</taxon>
        <taxon>Marinobacteraceae</taxon>
        <taxon>Marinobacter</taxon>
    </lineage>
</organism>
<dbReference type="Proteomes" id="UP001227964">
    <property type="component" value="Unassembled WGS sequence"/>
</dbReference>
<feature type="transmembrane region" description="Helical" evidence="1">
    <location>
        <begin position="38"/>
        <end position="57"/>
    </location>
</feature>
<keyword evidence="1" id="KW-0812">Transmembrane</keyword>
<accession>A0ABT7IF25</accession>
<protein>
    <submittedName>
        <fullName evidence="2">YeeE/YedE thiosulfate transporter family protein</fullName>
    </submittedName>
</protein>
<sequence>MFSVVIALTIAAVIGYTAQVTGLCMVRGVSDWIKGRRLRLTAILMAGFWIYLFTPLIDYNDYSFLAVYPFHWSIPLGGFVFGVGAAVNGACSISTATRLSSGDLRMVLTMLGWLAGWVLLIIADVEPDLRRTSYQLGLLPWFAMGALVLASILVYWKFHYRWRMWSGIMLVGIFAGALFLYEPAWSPSDFVRDAGLNLMTGASSTPSLSRALILVAMLLGMTVGAWRFGRFRWVLPAAGETGKHLGSGLLMGIGSALALGGNDFQLLLALPALSPASLSALAGMLAGIWLGVWLTLHRPKRRFTP</sequence>
<name>A0ABT7IF25_9GAMM</name>
<feature type="transmembrane region" description="Helical" evidence="1">
    <location>
        <begin position="162"/>
        <end position="181"/>
    </location>
</feature>
<dbReference type="Pfam" id="PF04143">
    <property type="entry name" value="Sulf_transp"/>
    <property type="match status" value="1"/>
</dbReference>
<dbReference type="InterPro" id="IPR007272">
    <property type="entry name" value="Sulf_transp_TsuA/YedE"/>
</dbReference>
<gene>
    <name evidence="2" type="ORF">QPM17_16640</name>
</gene>
<feature type="transmembrane region" description="Helical" evidence="1">
    <location>
        <begin position="6"/>
        <end position="26"/>
    </location>
</feature>
<feature type="transmembrane region" description="Helical" evidence="1">
    <location>
        <begin position="103"/>
        <end position="122"/>
    </location>
</feature>
<dbReference type="EMBL" id="JASSVS010000009">
    <property type="protein sequence ID" value="MDL0432772.1"/>
    <property type="molecule type" value="Genomic_DNA"/>
</dbReference>
<proteinExistence type="predicted"/>
<comment type="caution">
    <text evidence="2">The sequence shown here is derived from an EMBL/GenBank/DDBJ whole genome shotgun (WGS) entry which is preliminary data.</text>
</comment>
<reference evidence="2 3" key="1">
    <citation type="submission" date="2023-06" db="EMBL/GenBank/DDBJ databases">
        <title>Marinobacter azerbaijanicus a moderately halophilic, isolated from Urmia Lake in Azerbaijan region of Iran.</title>
        <authorList>
            <person name="Sanchez-Porro C."/>
            <person name="Aghdam E.M."/>
            <person name="Saheb S.M."/>
            <person name="Tarhriz V."/>
            <person name="Kazemi E."/>
            <person name="Ammozegar M.A."/>
            <person name="Ventosa A."/>
            <person name="Hejazi M.S."/>
        </authorList>
    </citation>
    <scope>NUCLEOTIDE SEQUENCE [LARGE SCALE GENOMIC DNA]</scope>
    <source>
        <strain evidence="2 3">TBZ242</strain>
    </source>
</reference>